<dbReference type="Proteomes" id="UP001151529">
    <property type="component" value="Chromosome 19"/>
</dbReference>
<evidence type="ECO:0000313" key="1">
    <source>
        <dbReference type="EMBL" id="KAJ6697366.1"/>
    </source>
</evidence>
<name>A0A9Q0PZZ8_SALVM</name>
<accession>A0A9Q0PZZ8</accession>
<organism evidence="1 2">
    <name type="scientific">Salix viminalis</name>
    <name type="common">Common osier</name>
    <name type="synonym">Basket willow</name>
    <dbReference type="NCBI Taxonomy" id="40686"/>
    <lineage>
        <taxon>Eukaryota</taxon>
        <taxon>Viridiplantae</taxon>
        <taxon>Streptophyta</taxon>
        <taxon>Embryophyta</taxon>
        <taxon>Tracheophyta</taxon>
        <taxon>Spermatophyta</taxon>
        <taxon>Magnoliopsida</taxon>
        <taxon>eudicotyledons</taxon>
        <taxon>Gunneridae</taxon>
        <taxon>Pentapetalae</taxon>
        <taxon>rosids</taxon>
        <taxon>fabids</taxon>
        <taxon>Malpighiales</taxon>
        <taxon>Salicaceae</taxon>
        <taxon>Saliceae</taxon>
        <taxon>Salix</taxon>
    </lineage>
</organism>
<proteinExistence type="predicted"/>
<keyword evidence="2" id="KW-1185">Reference proteome</keyword>
<evidence type="ECO:0000313" key="2">
    <source>
        <dbReference type="Proteomes" id="UP001151529"/>
    </source>
</evidence>
<gene>
    <name evidence="1" type="ORF">OIU85_003711</name>
</gene>
<sequence>MNLRIYFPTNSGIQMETLSLLFKNAMNELAEMDQRVEIGKEPIFNIVPVLGSGSSAASMDNIITCELFARKF</sequence>
<reference evidence="1" key="1">
    <citation type="submission" date="2022-11" db="EMBL/GenBank/DDBJ databases">
        <authorList>
            <person name="Hyden B.L."/>
            <person name="Feng K."/>
            <person name="Yates T."/>
            <person name="Jawdy S."/>
            <person name="Smart L.B."/>
            <person name="Muchero W."/>
        </authorList>
    </citation>
    <scope>NUCLEOTIDE SEQUENCE</scope>
    <source>
        <tissue evidence="1">Shoot tip</tissue>
    </source>
</reference>
<dbReference type="EMBL" id="JAPFFL010000010">
    <property type="protein sequence ID" value="KAJ6697366.1"/>
    <property type="molecule type" value="Genomic_DNA"/>
</dbReference>
<dbReference type="AlphaFoldDB" id="A0A9Q0PZZ8"/>
<reference evidence="1" key="2">
    <citation type="journal article" date="2023" name="Int. J. Mol. Sci.">
        <title>De Novo Assembly and Annotation of 11 Diverse Shrub Willow (Salix) Genomes Reveals Novel Gene Organization in Sex-Linked Regions.</title>
        <authorList>
            <person name="Hyden B."/>
            <person name="Feng K."/>
            <person name="Yates T.B."/>
            <person name="Jawdy S."/>
            <person name="Cereghino C."/>
            <person name="Smart L.B."/>
            <person name="Muchero W."/>
        </authorList>
    </citation>
    <scope>NUCLEOTIDE SEQUENCE [LARGE SCALE GENOMIC DNA]</scope>
    <source>
        <tissue evidence="1">Shoot tip</tissue>
    </source>
</reference>
<dbReference type="OrthoDB" id="686384at2759"/>
<protein>
    <submittedName>
        <fullName evidence="1">Uncharacterized protein</fullName>
    </submittedName>
</protein>
<comment type="caution">
    <text evidence="1">The sequence shown here is derived from an EMBL/GenBank/DDBJ whole genome shotgun (WGS) entry which is preliminary data.</text>
</comment>